<proteinExistence type="predicted"/>
<dbReference type="AlphaFoldDB" id="A0A6B0UJY8"/>
<organism evidence="1">
    <name type="scientific">Ixodes ricinus</name>
    <name type="common">Common tick</name>
    <name type="synonym">Acarus ricinus</name>
    <dbReference type="NCBI Taxonomy" id="34613"/>
    <lineage>
        <taxon>Eukaryota</taxon>
        <taxon>Metazoa</taxon>
        <taxon>Ecdysozoa</taxon>
        <taxon>Arthropoda</taxon>
        <taxon>Chelicerata</taxon>
        <taxon>Arachnida</taxon>
        <taxon>Acari</taxon>
        <taxon>Parasitiformes</taxon>
        <taxon>Ixodida</taxon>
        <taxon>Ixodoidea</taxon>
        <taxon>Ixodidae</taxon>
        <taxon>Ixodinae</taxon>
        <taxon>Ixodes</taxon>
    </lineage>
</organism>
<dbReference type="EMBL" id="GIFC01007805">
    <property type="protein sequence ID" value="MXU89888.1"/>
    <property type="molecule type" value="Transcribed_RNA"/>
</dbReference>
<reference evidence="1" key="1">
    <citation type="submission" date="2019-12" db="EMBL/GenBank/DDBJ databases">
        <title>An insight into the sialome of adult female Ixodes ricinus ticks feeding for 6 days.</title>
        <authorList>
            <person name="Perner J."/>
            <person name="Ribeiro J.M.C."/>
        </authorList>
    </citation>
    <scope>NUCLEOTIDE SEQUENCE</scope>
    <source>
        <strain evidence="1">Semi-engorged</strain>
        <tissue evidence="1">Salivary glands</tissue>
    </source>
</reference>
<protein>
    <submittedName>
        <fullName evidence="1">Uncharacterized protein</fullName>
    </submittedName>
</protein>
<name>A0A6B0UJY8_IXORI</name>
<accession>A0A6B0UJY8</accession>
<evidence type="ECO:0000313" key="1">
    <source>
        <dbReference type="EMBL" id="MXU89888.1"/>
    </source>
</evidence>
<sequence>MLEIFKVVALIDVNLIVQVSCTDTLIVRPLKLPTALLLLNNGAQALVGFNVIDVQVWLLRSIFGACVLFPRAQDGPFRREVKVKSFGLCNLKDLFERRQRNNLHHLFVGPG</sequence>